<dbReference type="SMART" id="SM01058">
    <property type="entry name" value="CarD_TRCF"/>
    <property type="match status" value="1"/>
</dbReference>
<dbReference type="Pfam" id="PF21095">
    <property type="entry name" value="CarD_C"/>
    <property type="match status" value="1"/>
</dbReference>
<gene>
    <name evidence="3" type="ORF">DFH45_000354</name>
    <name evidence="2" type="ORF">LF65_01771</name>
</gene>
<evidence type="ECO:0000313" key="4">
    <source>
        <dbReference type="Proteomes" id="UP000031866"/>
    </source>
</evidence>
<dbReference type="SUPFAM" id="SSF141259">
    <property type="entry name" value="CarD-like"/>
    <property type="match status" value="1"/>
</dbReference>
<dbReference type="PANTHER" id="PTHR38447">
    <property type="entry name" value="TRANSCRIPTION FACTOR YDEB-RELATED"/>
    <property type="match status" value="1"/>
</dbReference>
<feature type="domain" description="CarD-like/TRCF RNAP-interacting" evidence="1">
    <location>
        <begin position="1"/>
        <end position="112"/>
    </location>
</feature>
<protein>
    <submittedName>
        <fullName evidence="3">CarD family transcriptional regulator</fullName>
    </submittedName>
    <submittedName>
        <fullName evidence="2">Transcription factor YdeB</fullName>
    </submittedName>
</protein>
<dbReference type="RefSeq" id="WP_041895704.1">
    <property type="nucleotide sequence ID" value="NZ_CP010086.2"/>
</dbReference>
<name>A0A0B5Q855_CLOBE</name>
<dbReference type="PANTHER" id="PTHR38447:SF1">
    <property type="entry name" value="RNA POLYMERASE-BINDING TRANSCRIPTION FACTOR CARD"/>
    <property type="match status" value="1"/>
</dbReference>
<dbReference type="GO" id="GO:0009303">
    <property type="term" value="P:rRNA transcription"/>
    <property type="evidence" value="ECO:0007669"/>
    <property type="project" value="TreeGrafter"/>
</dbReference>
<dbReference type="Gene3D" id="1.20.58.1290">
    <property type="entry name" value="CarD-like, C-terminal domain"/>
    <property type="match status" value="1"/>
</dbReference>
<proteinExistence type="predicted"/>
<evidence type="ECO:0000259" key="1">
    <source>
        <dbReference type="SMART" id="SM01058"/>
    </source>
</evidence>
<dbReference type="EMBL" id="CP010086">
    <property type="protein sequence ID" value="AJG98374.1"/>
    <property type="molecule type" value="Genomic_DNA"/>
</dbReference>
<reference evidence="4" key="1">
    <citation type="submission" date="2014-12" db="EMBL/GenBank/DDBJ databases">
        <title>Genome sequence of Clostridium beijerinckii strain 59B.</title>
        <authorList>
            <person name="Little G.T."/>
            <person name="Minton N.P."/>
        </authorList>
    </citation>
    <scope>NUCLEOTIDE SEQUENCE [LARGE SCALE GENOMIC DNA]</scope>
    <source>
        <strain evidence="4">59B</strain>
    </source>
</reference>
<evidence type="ECO:0000313" key="2">
    <source>
        <dbReference type="EMBL" id="AJG98374.1"/>
    </source>
</evidence>
<dbReference type="InterPro" id="IPR003711">
    <property type="entry name" value="CarD-like/TRCF_RID"/>
</dbReference>
<organism evidence="2 4">
    <name type="scientific">Clostridium beijerinckii</name>
    <name type="common">Clostridium MP</name>
    <dbReference type="NCBI Taxonomy" id="1520"/>
    <lineage>
        <taxon>Bacteria</taxon>
        <taxon>Bacillati</taxon>
        <taxon>Bacillota</taxon>
        <taxon>Clostridia</taxon>
        <taxon>Eubacteriales</taxon>
        <taxon>Clostridiaceae</taxon>
        <taxon>Clostridium</taxon>
    </lineage>
</organism>
<dbReference type="Gene3D" id="2.40.10.170">
    <property type="match status" value="1"/>
</dbReference>
<accession>A0A0B5Q855</accession>
<dbReference type="AlphaFoldDB" id="A0A0B5Q855"/>
<dbReference type="EMBL" id="JABSXK010000001">
    <property type="protein sequence ID" value="NRV07391.1"/>
    <property type="molecule type" value="Genomic_DNA"/>
</dbReference>
<dbReference type="InterPro" id="IPR052531">
    <property type="entry name" value="CarD-like_regulator"/>
</dbReference>
<dbReference type="Proteomes" id="UP000821656">
    <property type="component" value="Unassembled WGS sequence"/>
</dbReference>
<evidence type="ECO:0000313" key="3">
    <source>
        <dbReference type="EMBL" id="NRV07391.1"/>
    </source>
</evidence>
<dbReference type="InterPro" id="IPR042215">
    <property type="entry name" value="CarD-like_C"/>
</dbReference>
<dbReference type="STRING" id="1520.LF65_01771"/>
<sequence>MFLIGDKVVYPMQGIGTVERIENKIFSGNTKEYIIVKITSNNLEIMIPSDKASNSNLRKVCDNSTLDHILLALENKSSEFELASSKERYQANAKKIRSGLLKDSAEVVYDLILMNKKKSLSSSEKQLFNTAYKFLVEEVSVIKNISEIEATSFLNLNLN</sequence>
<dbReference type="Proteomes" id="UP000031866">
    <property type="component" value="Chromosome"/>
</dbReference>
<dbReference type="Pfam" id="PF02559">
    <property type="entry name" value="CarD_TRCF_RID"/>
    <property type="match status" value="1"/>
</dbReference>
<dbReference type="KEGG" id="cbei:LF65_01771"/>
<reference evidence="2" key="2">
    <citation type="submission" date="2016-02" db="EMBL/GenBank/DDBJ databases">
        <title>Genome sequence of Clostridium beijerinckii strain 59B.</title>
        <authorList>
            <person name="Little G.T."/>
            <person name="Minton N.P."/>
        </authorList>
    </citation>
    <scope>NUCLEOTIDE SEQUENCE</scope>
    <source>
        <strain evidence="2">NCIMB 14988</strain>
    </source>
</reference>
<dbReference type="InterPro" id="IPR048792">
    <property type="entry name" value="CarD_C"/>
</dbReference>
<dbReference type="InterPro" id="IPR036101">
    <property type="entry name" value="CarD-like/TRCF_RID_sf"/>
</dbReference>
<reference evidence="3" key="3">
    <citation type="submission" date="2020-05" db="EMBL/GenBank/DDBJ databases">
        <title>Genomic insights into acetone-butanol-ethanol (ABE) fermentation by sequencing solventogenic clostridia strains.</title>
        <authorList>
            <person name="Brown S."/>
        </authorList>
    </citation>
    <scope>NUCLEOTIDE SEQUENCE</scope>
    <source>
        <strain evidence="3">DJ126</strain>
    </source>
</reference>
<dbReference type="OrthoDB" id="9786074at2"/>